<keyword evidence="3" id="KW-0862">Zinc</keyword>
<evidence type="ECO:0000256" key="3">
    <source>
        <dbReference type="ARBA" id="ARBA00022833"/>
    </source>
</evidence>
<accession>A0A1S4AVZ5</accession>
<dbReference type="AlphaFoldDB" id="A0A1S4AVZ5"/>
<dbReference type="Pfam" id="PF04434">
    <property type="entry name" value="SWIM"/>
    <property type="match status" value="1"/>
</dbReference>
<dbReference type="InterPro" id="IPR006564">
    <property type="entry name" value="Znf_PMZ"/>
</dbReference>
<name>A0A1S4AVZ5_TOBAC</name>
<dbReference type="GO" id="GO:0008270">
    <property type="term" value="F:zinc ion binding"/>
    <property type="evidence" value="ECO:0007669"/>
    <property type="project" value="UniProtKB-KW"/>
</dbReference>
<evidence type="ECO:0000256" key="4">
    <source>
        <dbReference type="PROSITE-ProRule" id="PRU00325"/>
    </source>
</evidence>
<evidence type="ECO:0000256" key="2">
    <source>
        <dbReference type="ARBA" id="ARBA00022771"/>
    </source>
</evidence>
<keyword evidence="2 4" id="KW-0863">Zinc-finger</keyword>
<dbReference type="STRING" id="4097.A0A1S4AVZ5"/>
<dbReference type="OrthoDB" id="1297077at2759"/>
<organism evidence="6">
    <name type="scientific">Nicotiana tabacum</name>
    <name type="common">Common tobacco</name>
    <dbReference type="NCBI Taxonomy" id="4097"/>
    <lineage>
        <taxon>Eukaryota</taxon>
        <taxon>Viridiplantae</taxon>
        <taxon>Streptophyta</taxon>
        <taxon>Embryophyta</taxon>
        <taxon>Tracheophyta</taxon>
        <taxon>Spermatophyta</taxon>
        <taxon>Magnoliopsida</taxon>
        <taxon>eudicotyledons</taxon>
        <taxon>Gunneridae</taxon>
        <taxon>Pentapetalae</taxon>
        <taxon>asterids</taxon>
        <taxon>lamiids</taxon>
        <taxon>Solanales</taxon>
        <taxon>Solanaceae</taxon>
        <taxon>Nicotianoideae</taxon>
        <taxon>Nicotianeae</taxon>
        <taxon>Nicotiana</taxon>
    </lineage>
</organism>
<protein>
    <recommendedName>
        <fullName evidence="5">SWIM-type domain-containing protein</fullName>
    </recommendedName>
</protein>
<evidence type="ECO:0000259" key="5">
    <source>
        <dbReference type="PROSITE" id="PS50966"/>
    </source>
</evidence>
<feature type="domain" description="SWIM-type" evidence="5">
    <location>
        <begin position="294"/>
        <end position="335"/>
    </location>
</feature>
<proteinExistence type="predicted"/>
<keyword evidence="1" id="KW-0479">Metal-binding</keyword>
<evidence type="ECO:0000256" key="1">
    <source>
        <dbReference type="ARBA" id="ARBA00022723"/>
    </source>
</evidence>
<sequence>MTGPSGRYYLITDDEGVKTLQGLFSKDFKVINFFAVDESDLKVFAQNITHHTETYSIDIDVASECEHSLGGSDFDESDCFEDDSIELDGIVKEKKMVVTDNLERFKELEVGMTFKDIVEARRAVNFCAMNILPEAHHRYYVRHIEANCQKKWRSGHMKKLLWWCAWSTYEEDFKDQLKKMGELCEDEDASFAKDLLHYPPQSWCRAYFDTQCKNMMVDNNFTESFNAWILEARYMPIIKMLEEIIIKVMNLLAINEDKIRKWNGDYNPSALMLYNDYRAIAHYCKVEFNGDFGYEITQGDDRHTLDLEHKKCTCRLWQLSGIRCPHAIKAIIYDRGDPKEQIHWYYSKEA</sequence>
<dbReference type="OMA" id="HCENEEY"/>
<dbReference type="KEGG" id="nta:107801802"/>
<dbReference type="RefSeq" id="XP_016480678.1">
    <property type="nucleotide sequence ID" value="XM_016625192.1"/>
</dbReference>
<dbReference type="PaxDb" id="4097-A0A1S4AVZ5"/>
<dbReference type="InterPro" id="IPR007527">
    <property type="entry name" value="Znf_SWIM"/>
</dbReference>
<reference evidence="6" key="1">
    <citation type="submission" date="2025-08" db="UniProtKB">
        <authorList>
            <consortium name="RefSeq"/>
        </authorList>
    </citation>
    <scope>IDENTIFICATION</scope>
</reference>
<dbReference type="SMART" id="SM00575">
    <property type="entry name" value="ZnF_PMZ"/>
    <property type="match status" value="1"/>
</dbReference>
<dbReference type="PANTHER" id="PTHR31973">
    <property type="entry name" value="POLYPROTEIN, PUTATIVE-RELATED"/>
    <property type="match status" value="1"/>
</dbReference>
<evidence type="ECO:0000313" key="6">
    <source>
        <dbReference type="RefSeq" id="XP_016480678.1"/>
    </source>
</evidence>
<dbReference type="PANTHER" id="PTHR31973:SF189">
    <property type="entry name" value="TRANSPOSASE, MUDR, PLANT, MULE TRANSPOSASE DOMAIN PROTEIN-RELATED"/>
    <property type="match status" value="1"/>
</dbReference>
<gene>
    <name evidence="6" type="primary">LOC107801802</name>
</gene>
<dbReference type="PROSITE" id="PS50966">
    <property type="entry name" value="ZF_SWIM"/>
    <property type="match status" value="1"/>
</dbReference>